<proteinExistence type="predicted"/>
<protein>
    <recommendedName>
        <fullName evidence="1">DUF547 domain-containing protein</fullName>
    </recommendedName>
</protein>
<sequence>MVPLCPRTLIKWLEKIDPRKMEHEEQLCFWINIHNALVMHAFMAYGLQEKCIAQFYTQFSFAYSSFSGVPFLITTKTHR</sequence>
<dbReference type="Pfam" id="PF04784">
    <property type="entry name" value="DUF547"/>
    <property type="match status" value="1"/>
</dbReference>
<dbReference type="HOGENOM" id="CLU_2610581_0_0_1"/>
<dbReference type="EnsemblPlants" id="KQK96101">
    <property type="protein sequence ID" value="KQK96101"/>
    <property type="gene ID" value="SETIT_011777mg"/>
</dbReference>
<dbReference type="Proteomes" id="UP000004995">
    <property type="component" value="Unassembled WGS sequence"/>
</dbReference>
<reference evidence="3" key="3">
    <citation type="submission" date="2018-08" db="UniProtKB">
        <authorList>
            <consortium name="EnsemblPlants"/>
        </authorList>
    </citation>
    <scope>IDENTIFICATION</scope>
    <source>
        <strain evidence="3">Yugu1</strain>
    </source>
</reference>
<keyword evidence="4" id="KW-1185">Reference proteome</keyword>
<gene>
    <name evidence="2" type="ORF">SETIT_7G001700v2</name>
</gene>
<reference evidence="2" key="2">
    <citation type="submission" date="2015-07" db="EMBL/GenBank/DDBJ databases">
        <authorList>
            <person name="Noorani M."/>
        </authorList>
    </citation>
    <scope>NUCLEOTIDE SEQUENCE</scope>
    <source>
        <strain evidence="2">Yugu1</strain>
    </source>
</reference>
<dbReference type="OrthoDB" id="418495at2759"/>
<feature type="domain" description="DUF547" evidence="1">
    <location>
        <begin position="19"/>
        <end position="52"/>
    </location>
</feature>
<dbReference type="PANTHER" id="PTHR23054:SF15">
    <property type="entry name" value="OS08G0515700 PROTEIN"/>
    <property type="match status" value="1"/>
</dbReference>
<dbReference type="PANTHER" id="PTHR23054">
    <property type="entry name" value="TERNARY COMPLEX FACTOR MIP1, LEUCINE-ZIPPER-RELATED"/>
    <property type="match status" value="1"/>
</dbReference>
<dbReference type="InterPro" id="IPR006869">
    <property type="entry name" value="DUF547"/>
</dbReference>
<evidence type="ECO:0000313" key="4">
    <source>
        <dbReference type="Proteomes" id="UP000004995"/>
    </source>
</evidence>
<dbReference type="EMBL" id="CM003534">
    <property type="protein sequence ID" value="RCV32424.1"/>
    <property type="molecule type" value="Genomic_DNA"/>
</dbReference>
<accession>K3YC33</accession>
<name>K3YC33_SETIT</name>
<dbReference type="STRING" id="4555.K3YC33"/>
<dbReference type="Gramene" id="KQK96101">
    <property type="protein sequence ID" value="KQK96101"/>
    <property type="gene ID" value="SETIT_011777mg"/>
</dbReference>
<dbReference type="AlphaFoldDB" id="K3YC33"/>
<evidence type="ECO:0000259" key="1">
    <source>
        <dbReference type="Pfam" id="PF04784"/>
    </source>
</evidence>
<evidence type="ECO:0000313" key="2">
    <source>
        <dbReference type="EMBL" id="RCV32424.1"/>
    </source>
</evidence>
<organism evidence="3 4">
    <name type="scientific">Setaria italica</name>
    <name type="common">Foxtail millet</name>
    <name type="synonym">Panicum italicum</name>
    <dbReference type="NCBI Taxonomy" id="4555"/>
    <lineage>
        <taxon>Eukaryota</taxon>
        <taxon>Viridiplantae</taxon>
        <taxon>Streptophyta</taxon>
        <taxon>Embryophyta</taxon>
        <taxon>Tracheophyta</taxon>
        <taxon>Spermatophyta</taxon>
        <taxon>Magnoliopsida</taxon>
        <taxon>Liliopsida</taxon>
        <taxon>Poales</taxon>
        <taxon>Poaceae</taxon>
        <taxon>PACMAD clade</taxon>
        <taxon>Panicoideae</taxon>
        <taxon>Panicodae</taxon>
        <taxon>Paniceae</taxon>
        <taxon>Cenchrinae</taxon>
        <taxon>Setaria</taxon>
    </lineage>
</organism>
<dbReference type="EMBL" id="AGNK02004039">
    <property type="status" value="NOT_ANNOTATED_CDS"/>
    <property type="molecule type" value="Genomic_DNA"/>
</dbReference>
<reference evidence="2 4" key="1">
    <citation type="journal article" date="2012" name="Nat. Biotechnol.">
        <title>Reference genome sequence of the model plant Setaria.</title>
        <authorList>
            <person name="Bennetzen J.L."/>
            <person name="Schmutz J."/>
            <person name="Wang H."/>
            <person name="Percifield R."/>
            <person name="Hawkins J."/>
            <person name="Pontaroli A.C."/>
            <person name="Estep M."/>
            <person name="Feng L."/>
            <person name="Vaughn J.N."/>
            <person name="Grimwood J."/>
            <person name="Jenkins J."/>
            <person name="Barry K."/>
            <person name="Lindquist E."/>
            <person name="Hellsten U."/>
            <person name="Deshpande S."/>
            <person name="Wang X."/>
            <person name="Wu X."/>
            <person name="Mitros T."/>
            <person name="Triplett J."/>
            <person name="Yang X."/>
            <person name="Ye C.Y."/>
            <person name="Mauro-Herrera M."/>
            <person name="Wang L."/>
            <person name="Li P."/>
            <person name="Sharma M."/>
            <person name="Sharma R."/>
            <person name="Ronald P.C."/>
            <person name="Panaud O."/>
            <person name="Kellogg E.A."/>
            <person name="Brutnell T.P."/>
            <person name="Doust A.N."/>
            <person name="Tuskan G.A."/>
            <person name="Rokhsar D."/>
            <person name="Devos K.M."/>
        </authorList>
    </citation>
    <scope>NUCLEOTIDE SEQUENCE [LARGE SCALE GENOMIC DNA]</scope>
    <source>
        <strain evidence="4">cv. Yugu1</strain>
        <strain evidence="2">Yugu1</strain>
    </source>
</reference>
<evidence type="ECO:0000313" key="3">
    <source>
        <dbReference type="EnsemblPlants" id="KQK96101"/>
    </source>
</evidence>